<dbReference type="EMBL" id="CP021983">
    <property type="protein sequence ID" value="ASC73869.1"/>
    <property type="molecule type" value="Genomic_DNA"/>
</dbReference>
<dbReference type="AlphaFoldDB" id="A0A1Z3HU96"/>
<reference evidence="1 2" key="1">
    <citation type="journal article" date="2016" name="Biochim. Biophys. Acta">
        <title>Characterization of red-shifted phycobilisomes isolated from the chlorophyll f-containing cyanobacterium Halomicronema hongdechloris.</title>
        <authorList>
            <person name="Li Y."/>
            <person name="Lin Y."/>
            <person name="Garvey C.J."/>
            <person name="Birch D."/>
            <person name="Corkery R.W."/>
            <person name="Loughlin P.C."/>
            <person name="Scheer H."/>
            <person name="Willows R.D."/>
            <person name="Chen M."/>
        </authorList>
    </citation>
    <scope>NUCLEOTIDE SEQUENCE [LARGE SCALE GENOMIC DNA]</scope>
    <source>
        <strain evidence="1 2">C2206</strain>
    </source>
</reference>
<protein>
    <submittedName>
        <fullName evidence="1">Uncharacterized protein</fullName>
    </submittedName>
</protein>
<evidence type="ECO:0000313" key="2">
    <source>
        <dbReference type="Proteomes" id="UP000191901"/>
    </source>
</evidence>
<gene>
    <name evidence="1" type="ORF">XM38_048430</name>
</gene>
<evidence type="ECO:0000313" key="1">
    <source>
        <dbReference type="EMBL" id="ASC73869.1"/>
    </source>
</evidence>
<organism evidence="1 2">
    <name type="scientific">Halomicronema hongdechloris C2206</name>
    <dbReference type="NCBI Taxonomy" id="1641165"/>
    <lineage>
        <taxon>Bacteria</taxon>
        <taxon>Bacillati</taxon>
        <taxon>Cyanobacteriota</taxon>
        <taxon>Cyanophyceae</taxon>
        <taxon>Nodosilineales</taxon>
        <taxon>Nodosilineaceae</taxon>
        <taxon>Halomicronema</taxon>
    </lineage>
</organism>
<proteinExistence type="predicted"/>
<keyword evidence="2" id="KW-1185">Reference proteome</keyword>
<dbReference type="KEGG" id="hhg:XM38_048430"/>
<name>A0A1Z3HU96_9CYAN</name>
<sequence>MVIVDNLDRVDNRPKAFGRSQQEYLFIDQHECLRQLHCHKVYTMPLALKFSSEYGLLTARYIEDPKVLPMVPVTLRDGTTCEEGMRRLQQMVLARAMPDVPEAERLQRLPDLFDSSESLVRLCSVSGGHVRDLLRLLNGWIRKGRAFPLQRSKLEEVIRARRNEMTLQLSEAEWELLHQVRQRKRVGGDQDYQTLIHSRLVFEYRDQGESWFDVNPILLEARELSGE</sequence>
<accession>A0A1Z3HU96</accession>
<dbReference type="Proteomes" id="UP000191901">
    <property type="component" value="Chromosome"/>
</dbReference>